<feature type="domain" description="Gnk2-homologous" evidence="12">
    <location>
        <begin position="133"/>
        <end position="241"/>
    </location>
</feature>
<evidence type="ECO:0000259" key="12">
    <source>
        <dbReference type="PROSITE" id="PS51473"/>
    </source>
</evidence>
<sequence>MAFLFLPLTLSLLAAATWAADPLFVSCSGGNYTVPSVYATLHAILIANLIAITPTSRKLYFTNNVGRLEAPVVYGIAQCRVDTSATMCAECLRNAVKSGIEINCQGRKVASIRNGYCTLRYADYRFFSLVQHHNVFNYLQQEVGATNPGEFWRVVSQMLSGLLPVAARSSRRCAVGSRKIETEPGNLEIYGMAWCLMDLSPEDCLQCFELALKGYEFCCGDKIGGAAVNINCIITHDNRPFFNVSRLNPPILPLPPQTSGIGSQRRGRSICEKVIVATSIGLTVLAALSVICIIFVLRKKMEFLKATKLGVEEDIKMNVLALFSFTTLKAATNNFSYENKLGEGRIGPSYKWATHISEEAHQIFITRTGGIAQRSRFACSASAQKSDPAGRAQLGWNMRRLIAEGIARGLVYLHVHSRHKIIHRDLNANNVLLDDGMNPKISDFGLAKLLSNSQSQYTTEQIEGTCGYMAPECIARGAFSAKSDVFSYGMLVLQIVTGRRNGSFIEIGRALNLQTYVWQHWNQGKAEDVIDQALRGPYELEEVLRCLIIGLLCVQEDPANRPSMASVVLMLGGATETLPAPSLPGYFTGASCGHSAKASVNEINFTV</sequence>
<evidence type="ECO:0000313" key="13">
    <source>
        <dbReference type="EMBL" id="KAG0481471.1"/>
    </source>
</evidence>
<dbReference type="InterPro" id="IPR052059">
    <property type="entry name" value="CR_Ser/Thr_kinase"/>
</dbReference>
<dbReference type="InterPro" id="IPR002902">
    <property type="entry name" value="GNK2"/>
</dbReference>
<dbReference type="InterPro" id="IPR011009">
    <property type="entry name" value="Kinase-like_dom_sf"/>
</dbReference>
<dbReference type="Proteomes" id="UP000636800">
    <property type="component" value="Chromosome 5"/>
</dbReference>
<dbReference type="OrthoDB" id="185373at2759"/>
<evidence type="ECO:0000256" key="5">
    <source>
        <dbReference type="ARBA" id="ARBA00022741"/>
    </source>
</evidence>
<keyword evidence="9" id="KW-0812">Transmembrane</keyword>
<dbReference type="PANTHER" id="PTHR47973">
    <property type="entry name" value="CYSTEINE-RICH RECEPTOR-LIKE PROTEIN KINASE 3"/>
    <property type="match status" value="1"/>
</dbReference>
<evidence type="ECO:0000256" key="7">
    <source>
        <dbReference type="ARBA" id="ARBA00022840"/>
    </source>
</evidence>
<dbReference type="GO" id="GO:0004674">
    <property type="term" value="F:protein serine/threonine kinase activity"/>
    <property type="evidence" value="ECO:0007669"/>
    <property type="project" value="UniProtKB-KW"/>
</dbReference>
<dbReference type="FunFam" id="1.10.510.10:FF:000384">
    <property type="entry name" value="G-type lectin S-receptor-like serine/threonine-protein kinase"/>
    <property type="match status" value="1"/>
</dbReference>
<feature type="domain" description="Gnk2-homologous" evidence="12">
    <location>
        <begin position="20"/>
        <end position="126"/>
    </location>
</feature>
<dbReference type="SUPFAM" id="SSF56112">
    <property type="entry name" value="Protein kinase-like (PK-like)"/>
    <property type="match status" value="1"/>
</dbReference>
<dbReference type="InterPro" id="IPR001245">
    <property type="entry name" value="Ser-Thr/Tyr_kinase_cat_dom"/>
</dbReference>
<dbReference type="Gene3D" id="1.10.510.10">
    <property type="entry name" value="Transferase(Phosphotransferase) domain 1"/>
    <property type="match status" value="1"/>
</dbReference>
<comment type="caution">
    <text evidence="13">The sequence shown here is derived from an EMBL/GenBank/DDBJ whole genome shotgun (WGS) entry which is preliminary data.</text>
</comment>
<keyword evidence="4" id="KW-0677">Repeat</keyword>
<proteinExistence type="predicted"/>
<keyword evidence="9" id="KW-0472">Membrane</keyword>
<keyword evidence="3 10" id="KW-0732">Signal</keyword>
<dbReference type="AlphaFoldDB" id="A0A835R2D0"/>
<organism evidence="13 14">
    <name type="scientific">Vanilla planifolia</name>
    <name type="common">Vanilla</name>
    <dbReference type="NCBI Taxonomy" id="51239"/>
    <lineage>
        <taxon>Eukaryota</taxon>
        <taxon>Viridiplantae</taxon>
        <taxon>Streptophyta</taxon>
        <taxon>Embryophyta</taxon>
        <taxon>Tracheophyta</taxon>
        <taxon>Spermatophyta</taxon>
        <taxon>Magnoliopsida</taxon>
        <taxon>Liliopsida</taxon>
        <taxon>Asparagales</taxon>
        <taxon>Orchidaceae</taxon>
        <taxon>Vanilloideae</taxon>
        <taxon>Vanilleae</taxon>
        <taxon>Vanilla</taxon>
    </lineage>
</organism>
<name>A0A835R2D0_VANPL</name>
<feature type="signal peptide" evidence="10">
    <location>
        <begin position="1"/>
        <end position="19"/>
    </location>
</feature>
<evidence type="ECO:0000256" key="6">
    <source>
        <dbReference type="ARBA" id="ARBA00022777"/>
    </source>
</evidence>
<dbReference type="EMBL" id="JADCNL010000005">
    <property type="protein sequence ID" value="KAG0481471.1"/>
    <property type="molecule type" value="Genomic_DNA"/>
</dbReference>
<evidence type="ECO:0000256" key="2">
    <source>
        <dbReference type="ARBA" id="ARBA00022679"/>
    </source>
</evidence>
<dbReference type="InterPro" id="IPR000719">
    <property type="entry name" value="Prot_kinase_dom"/>
</dbReference>
<gene>
    <name evidence="13" type="ORF">HPP92_012329</name>
</gene>
<dbReference type="Pfam" id="PF07714">
    <property type="entry name" value="PK_Tyr_Ser-Thr"/>
    <property type="match status" value="1"/>
</dbReference>
<keyword evidence="9" id="KW-1133">Transmembrane helix</keyword>
<keyword evidence="6" id="KW-0418">Kinase</keyword>
<dbReference type="PROSITE" id="PS51473">
    <property type="entry name" value="GNK2"/>
    <property type="match status" value="2"/>
</dbReference>
<evidence type="ECO:0000256" key="3">
    <source>
        <dbReference type="ARBA" id="ARBA00022729"/>
    </source>
</evidence>
<dbReference type="PROSITE" id="PS50011">
    <property type="entry name" value="PROTEIN_KINASE_DOM"/>
    <property type="match status" value="1"/>
</dbReference>
<evidence type="ECO:0000313" key="14">
    <source>
        <dbReference type="Proteomes" id="UP000636800"/>
    </source>
</evidence>
<evidence type="ECO:0000256" key="1">
    <source>
        <dbReference type="ARBA" id="ARBA00022527"/>
    </source>
</evidence>
<keyword evidence="5" id="KW-0547">Nucleotide-binding</keyword>
<protein>
    <submittedName>
        <fullName evidence="13">Uncharacterized protein</fullName>
    </submittedName>
</protein>
<dbReference type="InterPro" id="IPR038408">
    <property type="entry name" value="GNK2_sf"/>
</dbReference>
<evidence type="ECO:0000256" key="4">
    <source>
        <dbReference type="ARBA" id="ARBA00022737"/>
    </source>
</evidence>
<keyword evidence="1" id="KW-0723">Serine/threonine-protein kinase</keyword>
<reference evidence="13 14" key="1">
    <citation type="journal article" date="2020" name="Nat. Food">
        <title>A phased Vanilla planifolia genome enables genetic improvement of flavour and production.</title>
        <authorList>
            <person name="Hasing T."/>
            <person name="Tang H."/>
            <person name="Brym M."/>
            <person name="Khazi F."/>
            <person name="Huang T."/>
            <person name="Chambers A.H."/>
        </authorList>
    </citation>
    <scope>NUCLEOTIDE SEQUENCE [LARGE SCALE GENOMIC DNA]</scope>
    <source>
        <tissue evidence="13">Leaf</tissue>
    </source>
</reference>
<evidence type="ECO:0000256" key="8">
    <source>
        <dbReference type="ARBA" id="ARBA00023170"/>
    </source>
</evidence>
<dbReference type="GO" id="GO:0005524">
    <property type="term" value="F:ATP binding"/>
    <property type="evidence" value="ECO:0007669"/>
    <property type="project" value="UniProtKB-KW"/>
</dbReference>
<evidence type="ECO:0000256" key="9">
    <source>
        <dbReference type="SAM" id="Phobius"/>
    </source>
</evidence>
<evidence type="ECO:0000259" key="11">
    <source>
        <dbReference type="PROSITE" id="PS50011"/>
    </source>
</evidence>
<dbReference type="CDD" id="cd23509">
    <property type="entry name" value="Gnk2-like"/>
    <property type="match status" value="2"/>
</dbReference>
<feature type="domain" description="Protein kinase" evidence="11">
    <location>
        <begin position="217"/>
        <end position="578"/>
    </location>
</feature>
<dbReference type="Pfam" id="PF01657">
    <property type="entry name" value="Stress-antifung"/>
    <property type="match status" value="2"/>
</dbReference>
<keyword evidence="2" id="KW-0808">Transferase</keyword>
<dbReference type="Gene3D" id="3.30.430.20">
    <property type="entry name" value="Gnk2 domain, C-X8-C-X2-C motif"/>
    <property type="match status" value="2"/>
</dbReference>
<evidence type="ECO:0000256" key="10">
    <source>
        <dbReference type="SAM" id="SignalP"/>
    </source>
</evidence>
<feature type="chain" id="PRO_5032978471" evidence="10">
    <location>
        <begin position="20"/>
        <end position="607"/>
    </location>
</feature>
<keyword evidence="14" id="KW-1185">Reference proteome</keyword>
<feature type="transmembrane region" description="Helical" evidence="9">
    <location>
        <begin position="274"/>
        <end position="297"/>
    </location>
</feature>
<dbReference type="Gene3D" id="3.30.200.20">
    <property type="entry name" value="Phosphorylase Kinase, domain 1"/>
    <property type="match status" value="1"/>
</dbReference>
<accession>A0A835R2D0</accession>
<keyword evidence="8" id="KW-0675">Receptor</keyword>
<keyword evidence="7" id="KW-0067">ATP-binding</keyword>